<dbReference type="Gene3D" id="1.20.1070.10">
    <property type="entry name" value="Rhodopsin 7-helix transmembrane proteins"/>
    <property type="match status" value="1"/>
</dbReference>
<keyword evidence="1" id="KW-1133">Transmembrane helix</keyword>
<keyword evidence="1" id="KW-0812">Transmembrane</keyword>
<keyword evidence="4" id="KW-1185">Reference proteome</keyword>
<evidence type="ECO:0000256" key="1">
    <source>
        <dbReference type="SAM" id="Phobius"/>
    </source>
</evidence>
<protein>
    <recommendedName>
        <fullName evidence="5">G-protein coupled receptors family 1 profile domain-containing protein</fullName>
    </recommendedName>
</protein>
<feature type="transmembrane region" description="Helical" evidence="1">
    <location>
        <begin position="27"/>
        <end position="49"/>
    </location>
</feature>
<dbReference type="Proteomes" id="UP000663829">
    <property type="component" value="Unassembled WGS sequence"/>
</dbReference>
<evidence type="ECO:0000313" key="3">
    <source>
        <dbReference type="EMBL" id="CAF4452220.1"/>
    </source>
</evidence>
<reference evidence="2" key="1">
    <citation type="submission" date="2021-02" db="EMBL/GenBank/DDBJ databases">
        <authorList>
            <person name="Nowell W R."/>
        </authorList>
    </citation>
    <scope>NUCLEOTIDE SEQUENCE</scope>
</reference>
<feature type="non-terminal residue" evidence="2">
    <location>
        <position position="254"/>
    </location>
</feature>
<feature type="transmembrane region" description="Helical" evidence="1">
    <location>
        <begin position="205"/>
        <end position="229"/>
    </location>
</feature>
<name>A0A815ZLG4_9BILA</name>
<keyword evidence="1" id="KW-0472">Membrane</keyword>
<evidence type="ECO:0000313" key="2">
    <source>
        <dbReference type="EMBL" id="CAF1583768.1"/>
    </source>
</evidence>
<comment type="caution">
    <text evidence="2">The sequence shown here is derived from an EMBL/GenBank/DDBJ whole genome shotgun (WGS) entry which is preliminary data.</text>
</comment>
<sequence>MSNPVTDIRNLTTTSTILGGVNPTDIYLFYATGLFGILTNILTIGWLVFIPSFRIKHSCFLYHHCLIGLIESLLCIPYATSYYTNASKRFKIPCNYMGSLHQTSVTAQVLNIAAMLASEAYRFEELLHDEVTPSTDHHHHHHHHQHHHHHEETKSTVSCSCLMFGIGVIWCSSIILHLGITLIGSESRNYYHSQWKYCSFIITDISGYVLYLMWIIITVLSLLATIRYIRKFFSEVNEKRKNNAPLLSLSVIKQ</sequence>
<dbReference type="EMBL" id="CAJOBC010098147">
    <property type="protein sequence ID" value="CAF4452220.1"/>
    <property type="molecule type" value="Genomic_DNA"/>
</dbReference>
<gene>
    <name evidence="2" type="ORF">GPM918_LOCUS41273</name>
    <name evidence="3" type="ORF">SRO942_LOCUS42303</name>
</gene>
<proteinExistence type="predicted"/>
<evidence type="ECO:0000313" key="4">
    <source>
        <dbReference type="Proteomes" id="UP000663829"/>
    </source>
</evidence>
<dbReference type="EMBL" id="CAJNOQ010032135">
    <property type="protein sequence ID" value="CAF1583768.1"/>
    <property type="molecule type" value="Genomic_DNA"/>
</dbReference>
<feature type="transmembrane region" description="Helical" evidence="1">
    <location>
        <begin position="161"/>
        <end position="185"/>
    </location>
</feature>
<dbReference type="OrthoDB" id="10037292at2759"/>
<accession>A0A815ZLG4</accession>
<dbReference type="AlphaFoldDB" id="A0A815ZLG4"/>
<evidence type="ECO:0008006" key="5">
    <source>
        <dbReference type="Google" id="ProtNLM"/>
    </source>
</evidence>
<feature type="transmembrane region" description="Helical" evidence="1">
    <location>
        <begin position="61"/>
        <end position="79"/>
    </location>
</feature>
<organism evidence="2 4">
    <name type="scientific">Didymodactylos carnosus</name>
    <dbReference type="NCBI Taxonomy" id="1234261"/>
    <lineage>
        <taxon>Eukaryota</taxon>
        <taxon>Metazoa</taxon>
        <taxon>Spiralia</taxon>
        <taxon>Gnathifera</taxon>
        <taxon>Rotifera</taxon>
        <taxon>Eurotatoria</taxon>
        <taxon>Bdelloidea</taxon>
        <taxon>Philodinida</taxon>
        <taxon>Philodinidae</taxon>
        <taxon>Didymodactylos</taxon>
    </lineage>
</organism>
<dbReference type="Proteomes" id="UP000681722">
    <property type="component" value="Unassembled WGS sequence"/>
</dbReference>